<protein>
    <recommendedName>
        <fullName evidence="1">Endonuclease GajA/Old nuclease/RecF-like AAA domain-containing protein</fullName>
    </recommendedName>
</protein>
<organism evidence="2 3">
    <name type="scientific">Arenicella chitinivorans</name>
    <dbReference type="NCBI Taxonomy" id="1329800"/>
    <lineage>
        <taxon>Bacteria</taxon>
        <taxon>Pseudomonadati</taxon>
        <taxon>Pseudomonadota</taxon>
        <taxon>Gammaproteobacteria</taxon>
        <taxon>Arenicellales</taxon>
        <taxon>Arenicellaceae</taxon>
        <taxon>Arenicella</taxon>
    </lineage>
</organism>
<dbReference type="Gene3D" id="3.40.50.300">
    <property type="entry name" value="P-loop containing nucleotide triphosphate hydrolases"/>
    <property type="match status" value="1"/>
</dbReference>
<evidence type="ECO:0000313" key="2">
    <source>
        <dbReference type="EMBL" id="GHA01204.1"/>
    </source>
</evidence>
<gene>
    <name evidence="2" type="ORF">GCM10008090_07900</name>
</gene>
<comment type="caution">
    <text evidence="2">The sequence shown here is derived from an EMBL/GenBank/DDBJ whole genome shotgun (WGS) entry which is preliminary data.</text>
</comment>
<dbReference type="AlphaFoldDB" id="A0A918RJD1"/>
<dbReference type="InterPro" id="IPR041685">
    <property type="entry name" value="AAA_GajA/Old/RecF-like"/>
</dbReference>
<keyword evidence="3" id="KW-1185">Reference proteome</keyword>
<dbReference type="RefSeq" id="WP_189398692.1">
    <property type="nucleotide sequence ID" value="NZ_BMXA01000001.1"/>
</dbReference>
<name>A0A918RJD1_9GAMM</name>
<dbReference type="SUPFAM" id="SSF52540">
    <property type="entry name" value="P-loop containing nucleoside triphosphate hydrolases"/>
    <property type="match status" value="1"/>
</dbReference>
<dbReference type="InterPro" id="IPR027417">
    <property type="entry name" value="P-loop_NTPase"/>
</dbReference>
<dbReference type="PANTHER" id="PTHR43581:SF4">
    <property type="entry name" value="ATP_GTP PHOSPHATASE"/>
    <property type="match status" value="1"/>
</dbReference>
<reference evidence="2" key="2">
    <citation type="submission" date="2020-09" db="EMBL/GenBank/DDBJ databases">
        <authorList>
            <person name="Sun Q."/>
            <person name="Kim S."/>
        </authorList>
    </citation>
    <scope>NUCLEOTIDE SEQUENCE</scope>
    <source>
        <strain evidence="2">KCTC 12711</strain>
    </source>
</reference>
<dbReference type="PANTHER" id="PTHR43581">
    <property type="entry name" value="ATP/GTP PHOSPHATASE"/>
    <property type="match status" value="1"/>
</dbReference>
<feature type="domain" description="Endonuclease GajA/Old nuclease/RecF-like AAA" evidence="1">
    <location>
        <begin position="1"/>
        <end position="379"/>
    </location>
</feature>
<dbReference type="InterPro" id="IPR051396">
    <property type="entry name" value="Bact_Antivir_Def_Nuclease"/>
</dbReference>
<sequence length="508" mass="57924">MKIEKLILSNFRSYSDEIEIDFDDLNVFVGKNDIGKSTILEALDIFFNDNKGTIKIDKDDINKQGIAEGNTEIKICVVFGSLPEELTIDATNPTRLQDEYLLGQDGKLTIIKKYPNAGKEKVFVKAYHPTRGECSDLLLKKQTDLKKLLTDEMGCQDKTKNAEIRKTIWEYYSEDLGLSEIEIELAKIEAKNSWEQIKKHLPVFTLFQSDRKNSDGDTEVQNPMKLAVQEILRDQRLMNSLNDVASEVETKLNQVASQTLEKLNEMNSEIADSLNPVIPSPESLKWVDVFKSVSITGDDDIPINKRGSGVKRLVLLNFFRAEAERRKNESDSPDIIYAIEEPETSQHPSHQRKLIEAFISLSQAENTQVLLTTHSPSIVKMLQFEHLKLIKSSPAKEVINVERGDLPYPSLNEVNYLAFGESNDEYHNELYGFIESEDLLSAYRNGKGTMSYIQLTNGVPRPARQVILSEYIRHQIHHPENTHNVRYTDDQLQDSIRSMRAFIQAQTV</sequence>
<dbReference type="EMBL" id="BMXA01000001">
    <property type="protein sequence ID" value="GHA01204.1"/>
    <property type="molecule type" value="Genomic_DNA"/>
</dbReference>
<reference evidence="2" key="1">
    <citation type="journal article" date="2014" name="Int. J. Syst. Evol. Microbiol.">
        <title>Complete genome sequence of Corynebacterium casei LMG S-19264T (=DSM 44701T), isolated from a smear-ripened cheese.</title>
        <authorList>
            <consortium name="US DOE Joint Genome Institute (JGI-PGF)"/>
            <person name="Walter F."/>
            <person name="Albersmeier A."/>
            <person name="Kalinowski J."/>
            <person name="Ruckert C."/>
        </authorList>
    </citation>
    <scope>NUCLEOTIDE SEQUENCE</scope>
    <source>
        <strain evidence="2">KCTC 12711</strain>
    </source>
</reference>
<proteinExistence type="predicted"/>
<evidence type="ECO:0000313" key="3">
    <source>
        <dbReference type="Proteomes" id="UP000614811"/>
    </source>
</evidence>
<dbReference type="Pfam" id="PF13175">
    <property type="entry name" value="AAA_15"/>
    <property type="match status" value="1"/>
</dbReference>
<accession>A0A918RJD1</accession>
<dbReference type="Proteomes" id="UP000614811">
    <property type="component" value="Unassembled WGS sequence"/>
</dbReference>
<evidence type="ECO:0000259" key="1">
    <source>
        <dbReference type="Pfam" id="PF13175"/>
    </source>
</evidence>